<keyword evidence="2" id="KW-0732">Signal</keyword>
<dbReference type="OrthoDB" id="5588846at2759"/>
<evidence type="ECO:0000313" key="4">
    <source>
        <dbReference type="EMBL" id="CDJ45690.1"/>
    </source>
</evidence>
<dbReference type="InterPro" id="IPR016093">
    <property type="entry name" value="MIR_motif"/>
</dbReference>
<dbReference type="SUPFAM" id="SSF82109">
    <property type="entry name" value="MIR domain"/>
    <property type="match status" value="1"/>
</dbReference>
<reference evidence="4" key="1">
    <citation type="submission" date="2013-10" db="EMBL/GenBank/DDBJ databases">
        <title>Genomic analysis of the causative agents of coccidiosis in chickens.</title>
        <authorList>
            <person name="Reid A.J."/>
            <person name="Blake D."/>
            <person name="Billington K."/>
            <person name="Browne H."/>
            <person name="Dunn M."/>
            <person name="Hung S."/>
            <person name="Kawahara F."/>
            <person name="Miranda-Saavedra D."/>
            <person name="Mourier T."/>
            <person name="Nagra H."/>
            <person name="Otto T.D."/>
            <person name="Rawlings N."/>
            <person name="Sanchez A."/>
            <person name="Sanders M."/>
            <person name="Subramaniam C."/>
            <person name="Tay Y."/>
            <person name="Dear P."/>
            <person name="Doerig C."/>
            <person name="Gruber A."/>
            <person name="Parkinson J."/>
            <person name="Shirley M."/>
            <person name="Wan K.L."/>
            <person name="Berriman M."/>
            <person name="Tomley F."/>
            <person name="Pain A."/>
        </authorList>
    </citation>
    <scope>NUCLEOTIDE SEQUENCE [LARGE SCALE GENOMIC DNA]</scope>
    <source>
        <strain evidence="4">Houghton</strain>
    </source>
</reference>
<evidence type="ECO:0000256" key="2">
    <source>
        <dbReference type="SAM" id="SignalP"/>
    </source>
</evidence>
<evidence type="ECO:0000313" key="5">
    <source>
        <dbReference type="Proteomes" id="UP000030750"/>
    </source>
</evidence>
<name>U6LD44_9EIME</name>
<feature type="signal peptide" evidence="2">
    <location>
        <begin position="1"/>
        <end position="28"/>
    </location>
</feature>
<protein>
    <recommendedName>
        <fullName evidence="3">MIR domain-containing protein</fullName>
    </recommendedName>
</protein>
<keyword evidence="5" id="KW-1185">Reference proteome</keyword>
<gene>
    <name evidence="4" type="ORF">EBH_0009300</name>
</gene>
<dbReference type="InterPro" id="IPR036300">
    <property type="entry name" value="MIR_dom_sf"/>
</dbReference>
<evidence type="ECO:0000256" key="1">
    <source>
        <dbReference type="ARBA" id="ARBA00022737"/>
    </source>
</evidence>
<dbReference type="Proteomes" id="UP000030750">
    <property type="component" value="Unassembled WGS sequence"/>
</dbReference>
<feature type="domain" description="MIR" evidence="3">
    <location>
        <begin position="34"/>
        <end position="89"/>
    </location>
</feature>
<reference evidence="4" key="2">
    <citation type="submission" date="2013-10" db="EMBL/GenBank/DDBJ databases">
        <authorList>
            <person name="Aslett M."/>
        </authorList>
    </citation>
    <scope>NUCLEOTIDE SEQUENCE [LARGE SCALE GENOMIC DNA]</scope>
    <source>
        <strain evidence="4">Houghton</strain>
    </source>
</reference>
<accession>U6LD44</accession>
<dbReference type="PROSITE" id="PS50919">
    <property type="entry name" value="MIR"/>
    <property type="match status" value="1"/>
</dbReference>
<dbReference type="AlphaFoldDB" id="U6LD44"/>
<proteinExistence type="predicted"/>
<feature type="chain" id="PRO_5004672418" description="MIR domain-containing protein" evidence="2">
    <location>
        <begin position="29"/>
        <end position="166"/>
    </location>
</feature>
<dbReference type="Gene3D" id="2.80.10.50">
    <property type="match status" value="1"/>
</dbReference>
<keyword evidence="1" id="KW-0677">Repeat</keyword>
<evidence type="ECO:0000259" key="3">
    <source>
        <dbReference type="PROSITE" id="PS50919"/>
    </source>
</evidence>
<dbReference type="VEuPathDB" id="ToxoDB:EBH_0009300"/>
<dbReference type="EMBL" id="HG710175">
    <property type="protein sequence ID" value="CDJ45690.1"/>
    <property type="molecule type" value="Genomic_DNA"/>
</dbReference>
<sequence>MKCLPMGAAANIFLLLLLSFSATQKAAAAAQQQQQPVTFGSAIALVHEASGHKLYSGKISWGSSSAGQAVTAQPPTDSSSSSLWQLQHLSSQASLRAGQGEAPLSPNYEVGAAAGAEGLDAVFMVECVKGGDVYLQQLRTGLPHSEPPRGFSDEGPAIFVVLEQAR</sequence>
<organism evidence="4 5">
    <name type="scientific">Eimeria brunetti</name>
    <dbReference type="NCBI Taxonomy" id="51314"/>
    <lineage>
        <taxon>Eukaryota</taxon>
        <taxon>Sar</taxon>
        <taxon>Alveolata</taxon>
        <taxon>Apicomplexa</taxon>
        <taxon>Conoidasida</taxon>
        <taxon>Coccidia</taxon>
        <taxon>Eucoccidiorida</taxon>
        <taxon>Eimeriorina</taxon>
        <taxon>Eimeriidae</taxon>
        <taxon>Eimeria</taxon>
    </lineage>
</organism>